<dbReference type="InterPro" id="IPR009057">
    <property type="entry name" value="Homeodomain-like_sf"/>
</dbReference>
<accession>A0A1X2GLB1</accession>
<dbReference type="EMBL" id="MCGT01000010">
    <property type="protein sequence ID" value="ORX56428.1"/>
    <property type="molecule type" value="Genomic_DNA"/>
</dbReference>
<comment type="caution">
    <text evidence="2">The sequence shown here is derived from an EMBL/GenBank/DDBJ whole genome shotgun (WGS) entry which is preliminary data.</text>
</comment>
<dbReference type="SUPFAM" id="SSF46689">
    <property type="entry name" value="Homeodomain-like"/>
    <property type="match status" value="1"/>
</dbReference>
<dbReference type="Pfam" id="PF13565">
    <property type="entry name" value="HTH_32"/>
    <property type="match status" value="1"/>
</dbReference>
<proteinExistence type="predicted"/>
<organism evidence="2 3">
    <name type="scientific">Hesseltinella vesiculosa</name>
    <dbReference type="NCBI Taxonomy" id="101127"/>
    <lineage>
        <taxon>Eukaryota</taxon>
        <taxon>Fungi</taxon>
        <taxon>Fungi incertae sedis</taxon>
        <taxon>Mucoromycota</taxon>
        <taxon>Mucoromycotina</taxon>
        <taxon>Mucoromycetes</taxon>
        <taxon>Mucorales</taxon>
        <taxon>Cunninghamellaceae</taxon>
        <taxon>Hesseltinella</taxon>
    </lineage>
</organism>
<gene>
    <name evidence="2" type="ORF">DM01DRAFT_1268252</name>
</gene>
<evidence type="ECO:0000256" key="1">
    <source>
        <dbReference type="SAM" id="MobiDB-lite"/>
    </source>
</evidence>
<dbReference type="Proteomes" id="UP000242146">
    <property type="component" value="Unassembled WGS sequence"/>
</dbReference>
<evidence type="ECO:0000313" key="3">
    <source>
        <dbReference type="Proteomes" id="UP000242146"/>
    </source>
</evidence>
<dbReference type="AlphaFoldDB" id="A0A1X2GLB1"/>
<name>A0A1X2GLB1_9FUNG</name>
<evidence type="ECO:0000313" key="2">
    <source>
        <dbReference type="EMBL" id="ORX56428.1"/>
    </source>
</evidence>
<dbReference type="OrthoDB" id="2284018at2759"/>
<feature type="region of interest" description="Disordered" evidence="1">
    <location>
        <begin position="46"/>
        <end position="76"/>
    </location>
</feature>
<sequence length="246" mass="28388">MPFQFIYDDGNGHVLNEHGDDAMDIVAAEDVKMEVEGITSFDDHRQHMQQQIAPVPETDVKPEQPSKQKTGHQKKGEHYSYEFKKIIVDECLEKPQIPTTVIAAKYGLKVPRTAQRWVEAFRKHGDEGLMRKQHGGRKPILNENHKAYLIALFDDNPTATIDEATDGLTKDFVGLEIKRSAVNNFLKHEMKMTFKKVELYAEARDSPEAIEARYEWVKHMQEETNMDYLSNCIFIDEAAFSIHLRR</sequence>
<feature type="non-terminal residue" evidence="2">
    <location>
        <position position="246"/>
    </location>
</feature>
<keyword evidence="3" id="KW-1185">Reference proteome</keyword>
<reference evidence="2 3" key="1">
    <citation type="submission" date="2016-07" db="EMBL/GenBank/DDBJ databases">
        <title>Pervasive Adenine N6-methylation of Active Genes in Fungi.</title>
        <authorList>
            <consortium name="DOE Joint Genome Institute"/>
            <person name="Mondo S.J."/>
            <person name="Dannebaum R.O."/>
            <person name="Kuo R.C."/>
            <person name="Labutti K."/>
            <person name="Haridas S."/>
            <person name="Kuo A."/>
            <person name="Salamov A."/>
            <person name="Ahrendt S.R."/>
            <person name="Lipzen A."/>
            <person name="Sullivan W."/>
            <person name="Andreopoulos W.B."/>
            <person name="Clum A."/>
            <person name="Lindquist E."/>
            <person name="Daum C."/>
            <person name="Ramamoorthy G.K."/>
            <person name="Gryganskyi A."/>
            <person name="Culley D."/>
            <person name="Magnuson J.K."/>
            <person name="James T.Y."/>
            <person name="O'Malley M.A."/>
            <person name="Stajich J.E."/>
            <person name="Spatafora J.W."/>
            <person name="Visel A."/>
            <person name="Grigoriev I.V."/>
        </authorList>
    </citation>
    <scope>NUCLEOTIDE SEQUENCE [LARGE SCALE GENOMIC DNA]</scope>
    <source>
        <strain evidence="2 3">NRRL 3301</strain>
    </source>
</reference>
<protein>
    <submittedName>
        <fullName evidence="2">Uncharacterized protein</fullName>
    </submittedName>
</protein>
<dbReference type="STRING" id="101127.A0A1X2GLB1"/>